<feature type="signal peptide" evidence="1">
    <location>
        <begin position="1"/>
        <end position="22"/>
    </location>
</feature>
<reference evidence="3 4" key="1">
    <citation type="submission" date="2020-02" db="EMBL/GenBank/DDBJ databases">
        <title>Rhodobacter translucens sp. nov., a novel bacterium isolated from activated sludge.</title>
        <authorList>
            <person name="Liu J."/>
        </authorList>
    </citation>
    <scope>NUCLEOTIDE SEQUENCE [LARGE SCALE GENOMIC DNA]</scope>
    <source>
        <strain evidence="3 4">HX-7-19</strain>
    </source>
</reference>
<feature type="chain" id="PRO_5027072804" evidence="1">
    <location>
        <begin position="23"/>
        <end position="219"/>
    </location>
</feature>
<evidence type="ECO:0000313" key="3">
    <source>
        <dbReference type="EMBL" id="NGQ91063.1"/>
    </source>
</evidence>
<dbReference type="PROSITE" id="PS50830">
    <property type="entry name" value="TNASE_3"/>
    <property type="match status" value="1"/>
</dbReference>
<dbReference type="PANTHER" id="PTHR12302:SF26">
    <property type="entry name" value="BLR1266 PROTEIN"/>
    <property type="match status" value="1"/>
</dbReference>
<accession>A0A6M1U7I2</accession>
<evidence type="ECO:0000259" key="2">
    <source>
        <dbReference type="PROSITE" id="PS50830"/>
    </source>
</evidence>
<dbReference type="InterPro" id="IPR016071">
    <property type="entry name" value="Staphylococal_nuclease_OB-fold"/>
</dbReference>
<dbReference type="SMART" id="SM00318">
    <property type="entry name" value="SNc"/>
    <property type="match status" value="1"/>
</dbReference>
<dbReference type="Pfam" id="PF00565">
    <property type="entry name" value="SNase"/>
    <property type="match status" value="1"/>
</dbReference>
<dbReference type="Gene3D" id="2.40.50.90">
    <property type="match status" value="1"/>
</dbReference>
<name>A0A6M1U7I2_9RHOB</name>
<dbReference type="AlphaFoldDB" id="A0A6M1U7I2"/>
<dbReference type="InterPro" id="IPR035437">
    <property type="entry name" value="SNase_OB-fold_sf"/>
</dbReference>
<evidence type="ECO:0000313" key="4">
    <source>
        <dbReference type="Proteomes" id="UP000474758"/>
    </source>
</evidence>
<dbReference type="Proteomes" id="UP000474758">
    <property type="component" value="Unassembled WGS sequence"/>
</dbReference>
<dbReference type="RefSeq" id="WP_165049208.1">
    <property type="nucleotide sequence ID" value="NZ_JAALFE010000007.1"/>
</dbReference>
<dbReference type="PANTHER" id="PTHR12302">
    <property type="entry name" value="EBNA2 BINDING PROTEIN P100"/>
    <property type="match status" value="1"/>
</dbReference>
<feature type="domain" description="TNase-like" evidence="2">
    <location>
        <begin position="30"/>
        <end position="145"/>
    </location>
</feature>
<sequence>MALTLRSLLVLVLLALPLPLLAATVEGRARAVDGDTLEVAGVKVRLFGVDAPELDQPCERGGRRWACGRAAREELAGIVGRKRLSCAVQDVDRYGRAVAVCAAGGEDVGALMVRRGMAVAYLRYSSRYTNAEAAARAEGVGLWAADWVAPEDYRQAEEAQAVPDADCAIKGNVGAGGRRIYHLPGQADYAATRINPRKGEQWFCSEAEARAAGFRRASR</sequence>
<keyword evidence="4" id="KW-1185">Reference proteome</keyword>
<protein>
    <submittedName>
        <fullName evidence="3">Thermonuclease family protein</fullName>
    </submittedName>
</protein>
<proteinExistence type="predicted"/>
<organism evidence="3 4">
    <name type="scientific">Paragemmobacter kunshanensis</name>
    <dbReference type="NCBI Taxonomy" id="2583234"/>
    <lineage>
        <taxon>Bacteria</taxon>
        <taxon>Pseudomonadati</taxon>
        <taxon>Pseudomonadota</taxon>
        <taxon>Alphaproteobacteria</taxon>
        <taxon>Rhodobacterales</taxon>
        <taxon>Paracoccaceae</taxon>
        <taxon>Paragemmobacter</taxon>
    </lineage>
</organism>
<dbReference type="SUPFAM" id="SSF50199">
    <property type="entry name" value="Staphylococcal nuclease"/>
    <property type="match status" value="1"/>
</dbReference>
<comment type="caution">
    <text evidence="3">The sequence shown here is derived from an EMBL/GenBank/DDBJ whole genome shotgun (WGS) entry which is preliminary data.</text>
</comment>
<keyword evidence="1" id="KW-0732">Signal</keyword>
<evidence type="ECO:0000256" key="1">
    <source>
        <dbReference type="SAM" id="SignalP"/>
    </source>
</evidence>
<dbReference type="EMBL" id="JAALFE010000007">
    <property type="protein sequence ID" value="NGQ91063.1"/>
    <property type="molecule type" value="Genomic_DNA"/>
</dbReference>
<gene>
    <name evidence="3" type="ORF">G5V65_09145</name>
</gene>